<dbReference type="AlphaFoldDB" id="A0A2T3Z1T0"/>
<keyword evidence="2" id="KW-1185">Reference proteome</keyword>
<evidence type="ECO:0000313" key="1">
    <source>
        <dbReference type="EMBL" id="PTB38771.1"/>
    </source>
</evidence>
<evidence type="ECO:0000313" key="2">
    <source>
        <dbReference type="Proteomes" id="UP000240493"/>
    </source>
</evidence>
<accession>A0A2T3Z1T0</accession>
<dbReference type="STRING" id="1042311.A0A2T3Z1T0"/>
<reference evidence="1 2" key="1">
    <citation type="submission" date="2016-07" db="EMBL/GenBank/DDBJ databases">
        <title>Multiple horizontal gene transfer events from other fungi enriched the ability of initially mycotrophic Trichoderma (Ascomycota) to feed on dead plant biomass.</title>
        <authorList>
            <consortium name="DOE Joint Genome Institute"/>
            <person name="Aerts A."/>
            <person name="Atanasova L."/>
            <person name="Chenthamara K."/>
            <person name="Zhang J."/>
            <person name="Grujic M."/>
            <person name="Henrissat B."/>
            <person name="Kuo A."/>
            <person name="Salamov A."/>
            <person name="Lipzen A."/>
            <person name="Labutti K."/>
            <person name="Barry K."/>
            <person name="Miao Y."/>
            <person name="Rahimi M.J."/>
            <person name="Shen Q."/>
            <person name="Grigoriev I.V."/>
            <person name="Kubicek C.P."/>
            <person name="Druzhinina I.S."/>
        </authorList>
    </citation>
    <scope>NUCLEOTIDE SEQUENCE [LARGE SCALE GENOMIC DNA]</scope>
    <source>
        <strain evidence="1 2">CBS 433.97</strain>
    </source>
</reference>
<proteinExistence type="predicted"/>
<gene>
    <name evidence="1" type="ORF">M441DRAFT_238565</name>
</gene>
<name>A0A2T3Z1T0_TRIA4</name>
<dbReference type="EMBL" id="KZ679265">
    <property type="protein sequence ID" value="PTB38771.1"/>
    <property type="molecule type" value="Genomic_DNA"/>
</dbReference>
<organism evidence="1 2">
    <name type="scientific">Trichoderma asperellum (strain ATCC 204424 / CBS 433.97 / NBRC 101777)</name>
    <dbReference type="NCBI Taxonomy" id="1042311"/>
    <lineage>
        <taxon>Eukaryota</taxon>
        <taxon>Fungi</taxon>
        <taxon>Dikarya</taxon>
        <taxon>Ascomycota</taxon>
        <taxon>Pezizomycotina</taxon>
        <taxon>Sordariomycetes</taxon>
        <taxon>Hypocreomycetidae</taxon>
        <taxon>Hypocreales</taxon>
        <taxon>Hypocreaceae</taxon>
        <taxon>Trichoderma</taxon>
    </lineage>
</organism>
<dbReference type="Proteomes" id="UP000240493">
    <property type="component" value="Unassembled WGS sequence"/>
</dbReference>
<sequence>MAVSLPHAEIFFQGANTKDNTRANHCATSSNSSGANLYLVSDPNPRANRNISSSESEILFGNRLDRGAEQLNFMHNDLQPSNIIDQNDVSAVHSQFLTPRREDFAGVQLSEEKMDDLEHWVGGGGRSLRL</sequence>
<protein>
    <submittedName>
        <fullName evidence="1">Uncharacterized protein</fullName>
    </submittedName>
</protein>
<dbReference type="OrthoDB" id="8300194at2759"/>